<keyword evidence="1" id="KW-0813">Transport</keyword>
<organism evidence="8 9">
    <name type="scientific">Cylindrospermopsis curvispora GIHE-G1</name>
    <dbReference type="NCBI Taxonomy" id="2666332"/>
    <lineage>
        <taxon>Bacteria</taxon>
        <taxon>Bacillati</taxon>
        <taxon>Cyanobacteriota</taxon>
        <taxon>Cyanophyceae</taxon>
        <taxon>Nostocales</taxon>
        <taxon>Aphanizomenonaceae</taxon>
        <taxon>Cylindrospermopsis</taxon>
    </lineage>
</organism>
<dbReference type="InterPro" id="IPR003439">
    <property type="entry name" value="ABC_transporter-like_ATP-bd"/>
</dbReference>
<dbReference type="InterPro" id="IPR017871">
    <property type="entry name" value="ABC_transporter-like_CS"/>
</dbReference>
<dbReference type="InterPro" id="IPR040582">
    <property type="entry name" value="OB_MalK-like"/>
</dbReference>
<dbReference type="PANTHER" id="PTHR43875:SF15">
    <property type="entry name" value="TREHALOSE IMPORT ATP-BINDING PROTEIN SUGC"/>
    <property type="match status" value="1"/>
</dbReference>
<dbReference type="SUPFAM" id="SSF52540">
    <property type="entry name" value="P-loop containing nucleoside triphosphate hydrolases"/>
    <property type="match status" value="1"/>
</dbReference>
<keyword evidence="2" id="KW-1003">Cell membrane</keyword>
<evidence type="ECO:0000259" key="7">
    <source>
        <dbReference type="PROSITE" id="PS50893"/>
    </source>
</evidence>
<dbReference type="InterPro" id="IPR015855">
    <property type="entry name" value="ABC_transpr_MalK-like"/>
</dbReference>
<feature type="domain" description="ABC transporter" evidence="7">
    <location>
        <begin position="4"/>
        <end position="234"/>
    </location>
</feature>
<evidence type="ECO:0000313" key="9">
    <source>
        <dbReference type="Proteomes" id="UP000516013"/>
    </source>
</evidence>
<evidence type="ECO:0000313" key="8">
    <source>
        <dbReference type="EMBL" id="QNP28496.1"/>
    </source>
</evidence>
<evidence type="ECO:0000256" key="3">
    <source>
        <dbReference type="ARBA" id="ARBA00022741"/>
    </source>
</evidence>
<keyword evidence="3" id="KW-0547">Nucleotide-binding</keyword>
<evidence type="ECO:0000256" key="5">
    <source>
        <dbReference type="ARBA" id="ARBA00022967"/>
    </source>
</evidence>
<dbReference type="CDD" id="cd03301">
    <property type="entry name" value="ABC_MalK_N"/>
    <property type="match status" value="1"/>
</dbReference>
<dbReference type="GO" id="GO:0055052">
    <property type="term" value="C:ATP-binding cassette (ABC) transporter complex, substrate-binding subunit-containing"/>
    <property type="evidence" value="ECO:0007669"/>
    <property type="project" value="TreeGrafter"/>
</dbReference>
<accession>A0A7H0EXI0</accession>
<dbReference type="RefSeq" id="WP_187705341.1">
    <property type="nucleotide sequence ID" value="NZ_CP060822.1"/>
</dbReference>
<evidence type="ECO:0000256" key="4">
    <source>
        <dbReference type="ARBA" id="ARBA00022840"/>
    </source>
</evidence>
<evidence type="ECO:0000256" key="2">
    <source>
        <dbReference type="ARBA" id="ARBA00022475"/>
    </source>
</evidence>
<reference evidence="8 9" key="1">
    <citation type="submission" date="2020-08" db="EMBL/GenBank/DDBJ databases">
        <title>Complete genome sequence of Raphidiopsis curvispora isolated from drinking water reservoir in South Korea.</title>
        <authorList>
            <person name="Jeong J."/>
        </authorList>
    </citation>
    <scope>NUCLEOTIDE SEQUENCE [LARGE SCALE GENOMIC DNA]</scope>
    <source>
        <strain evidence="8 9">GIHE-G1</strain>
    </source>
</reference>
<dbReference type="GO" id="GO:0005524">
    <property type="term" value="F:ATP binding"/>
    <property type="evidence" value="ECO:0007669"/>
    <property type="project" value="UniProtKB-KW"/>
</dbReference>
<name>A0A7H0EXI0_9CYAN</name>
<dbReference type="InterPro" id="IPR003593">
    <property type="entry name" value="AAA+_ATPase"/>
</dbReference>
<dbReference type="InterPro" id="IPR047641">
    <property type="entry name" value="ABC_transpr_MalK/UgpC-like"/>
</dbReference>
<dbReference type="Pfam" id="PF00005">
    <property type="entry name" value="ABC_tran"/>
    <property type="match status" value="1"/>
</dbReference>
<dbReference type="InterPro" id="IPR012340">
    <property type="entry name" value="NA-bd_OB-fold"/>
</dbReference>
<sequence length="370" mass="41182">MAKVVLDDVKRKFDKVTAIENISFEVPDGEFWVLVGPSGCGKSTILRTIAGLETITSGSLYIGDRLVNNIPARSRDVAMVFQNYALYPHKTVAENIAFGLEMRQVDRKTIQSRIMSVAKALSLEHLLDRKPKQLSGGQQQRVALGRAIARQPQVFLLDEPLSNLDTQLRDDTRTELKQLHQKLNITTIYVTHDQVEAMTLADKIVVLNGGKIQQIGDPQSIYGLPANRMVATFLGNPPMNIIPATVKEDMFDVGGELLAIPNQIAAVSAVYPGQNYHLGIRPEHIRISCQGADSQNILREQGELWVEVKVVEPLGKEILVRVELPSCPGLINMQVERDRHLHPGEKLKICLDLNNLFVFETSDGVRIFPL</sequence>
<proteinExistence type="predicted"/>
<gene>
    <name evidence="8" type="ORF">IAR63_11275</name>
</gene>
<dbReference type="PANTHER" id="PTHR43875">
    <property type="entry name" value="MALTODEXTRIN IMPORT ATP-BINDING PROTEIN MSMX"/>
    <property type="match status" value="1"/>
</dbReference>
<dbReference type="GO" id="GO:0008643">
    <property type="term" value="P:carbohydrate transport"/>
    <property type="evidence" value="ECO:0007669"/>
    <property type="project" value="InterPro"/>
</dbReference>
<dbReference type="KEGG" id="ccur:IAR63_11275"/>
<dbReference type="Gene3D" id="3.40.50.300">
    <property type="entry name" value="P-loop containing nucleotide triphosphate hydrolases"/>
    <property type="match status" value="1"/>
</dbReference>
<dbReference type="Pfam" id="PF17912">
    <property type="entry name" value="OB_MalK"/>
    <property type="match status" value="1"/>
</dbReference>
<dbReference type="FunFam" id="3.40.50.300:FF:000042">
    <property type="entry name" value="Maltose/maltodextrin ABC transporter, ATP-binding protein"/>
    <property type="match status" value="1"/>
</dbReference>
<dbReference type="Proteomes" id="UP000516013">
    <property type="component" value="Chromosome"/>
</dbReference>
<dbReference type="GO" id="GO:0140359">
    <property type="term" value="F:ABC-type transporter activity"/>
    <property type="evidence" value="ECO:0007669"/>
    <property type="project" value="InterPro"/>
</dbReference>
<keyword evidence="6" id="KW-0472">Membrane</keyword>
<dbReference type="InterPro" id="IPR027417">
    <property type="entry name" value="P-loop_NTPase"/>
</dbReference>
<dbReference type="EMBL" id="CP060822">
    <property type="protein sequence ID" value="QNP28496.1"/>
    <property type="molecule type" value="Genomic_DNA"/>
</dbReference>
<keyword evidence="5" id="KW-1278">Translocase</keyword>
<keyword evidence="4 8" id="KW-0067">ATP-binding</keyword>
<dbReference type="GO" id="GO:0016887">
    <property type="term" value="F:ATP hydrolysis activity"/>
    <property type="evidence" value="ECO:0007669"/>
    <property type="project" value="InterPro"/>
</dbReference>
<dbReference type="NCBIfam" id="NF008653">
    <property type="entry name" value="PRK11650.1"/>
    <property type="match status" value="1"/>
</dbReference>
<dbReference type="AlphaFoldDB" id="A0A7H0EXI0"/>
<dbReference type="InterPro" id="IPR008995">
    <property type="entry name" value="Mo/tungstate-bd_C_term_dom"/>
</dbReference>
<evidence type="ECO:0000256" key="6">
    <source>
        <dbReference type="ARBA" id="ARBA00023136"/>
    </source>
</evidence>
<protein>
    <submittedName>
        <fullName evidence="8">ABC transporter ATP-binding protein</fullName>
    </submittedName>
</protein>
<dbReference type="PROSITE" id="PS50893">
    <property type="entry name" value="ABC_TRANSPORTER_2"/>
    <property type="match status" value="1"/>
</dbReference>
<dbReference type="SMART" id="SM00382">
    <property type="entry name" value="AAA"/>
    <property type="match status" value="1"/>
</dbReference>
<dbReference type="SUPFAM" id="SSF50331">
    <property type="entry name" value="MOP-like"/>
    <property type="match status" value="1"/>
</dbReference>
<dbReference type="Gene3D" id="2.40.50.100">
    <property type="match status" value="1"/>
</dbReference>
<dbReference type="PROSITE" id="PS00211">
    <property type="entry name" value="ABC_TRANSPORTER_1"/>
    <property type="match status" value="1"/>
</dbReference>
<keyword evidence="9" id="KW-1185">Reference proteome</keyword>
<dbReference type="Gene3D" id="2.40.50.140">
    <property type="entry name" value="Nucleic acid-binding proteins"/>
    <property type="match status" value="1"/>
</dbReference>
<evidence type="ECO:0000256" key="1">
    <source>
        <dbReference type="ARBA" id="ARBA00022448"/>
    </source>
</evidence>